<dbReference type="KEGG" id="cthr:CTHT_0074740"/>
<gene>
    <name evidence="5" type="ORF">CTHT_0074740</name>
</gene>
<dbReference type="Proteomes" id="UP000008066">
    <property type="component" value="Unassembled WGS sequence"/>
</dbReference>
<dbReference type="HOGENOM" id="CLU_1360269_0_0_1"/>
<dbReference type="InterPro" id="IPR029063">
    <property type="entry name" value="SAM-dependent_MTases_sf"/>
</dbReference>
<dbReference type="RefSeq" id="XP_006697724.1">
    <property type="nucleotide sequence ID" value="XM_006697661.1"/>
</dbReference>
<keyword evidence="3" id="KW-0808">Transferase</keyword>
<dbReference type="InterPro" id="IPR051419">
    <property type="entry name" value="Lys/N-term_MeTrsfase_sf"/>
</dbReference>
<dbReference type="GO" id="GO:0032259">
    <property type="term" value="P:methylation"/>
    <property type="evidence" value="ECO:0007669"/>
    <property type="project" value="UniProtKB-KW"/>
</dbReference>
<evidence type="ECO:0000313" key="6">
    <source>
        <dbReference type="Proteomes" id="UP000008066"/>
    </source>
</evidence>
<protein>
    <recommendedName>
        <fullName evidence="4">Methyltransferase type 11 domain-containing protein</fullName>
    </recommendedName>
</protein>
<dbReference type="EMBL" id="GL988048">
    <property type="protein sequence ID" value="EGS17142.1"/>
    <property type="molecule type" value="Genomic_DNA"/>
</dbReference>
<evidence type="ECO:0000256" key="2">
    <source>
        <dbReference type="ARBA" id="ARBA00022603"/>
    </source>
</evidence>
<dbReference type="GO" id="GO:0008757">
    <property type="term" value="F:S-adenosylmethionine-dependent methyltransferase activity"/>
    <property type="evidence" value="ECO:0007669"/>
    <property type="project" value="InterPro"/>
</dbReference>
<dbReference type="AlphaFoldDB" id="G0SI72"/>
<keyword evidence="6" id="KW-1185">Reference proteome</keyword>
<evidence type="ECO:0000256" key="3">
    <source>
        <dbReference type="ARBA" id="ARBA00022679"/>
    </source>
</evidence>
<dbReference type="eggNOG" id="KOG2352">
    <property type="taxonomic scope" value="Eukaryota"/>
</dbReference>
<dbReference type="Gene3D" id="3.40.50.150">
    <property type="entry name" value="Vaccinia Virus protein VP39"/>
    <property type="match status" value="1"/>
</dbReference>
<comment type="similarity">
    <text evidence="1">Belongs to the methyltransferase superfamily.</text>
</comment>
<dbReference type="InterPro" id="IPR013216">
    <property type="entry name" value="Methyltransf_11"/>
</dbReference>
<sequence>MPTNYEDRNYWHQRFASETSFEWLASSEQFLELFALYLRPLPKTAKILHLGSGTSDLHNHLRDCGFSNVTNVDYEPLALERGQELERKRFGDVKTTYIVNDATKMDLPDKYRVFIDKSTSDAIACGGHQAVSLLAEAIRRHIEDDGLWLSLSFSPSRYEGVKTLFDVELVSKLPTPKLNPYEPDIYYYAYALRPKP</sequence>
<dbReference type="PANTHER" id="PTHR12176">
    <property type="entry name" value="SAM-DEPENDENT METHYLTRANSFERASE SUPERFAMILY PROTEIN"/>
    <property type="match status" value="1"/>
</dbReference>
<organism evidence="6">
    <name type="scientific">Chaetomium thermophilum (strain DSM 1495 / CBS 144.50 / IMI 039719)</name>
    <name type="common">Thermochaetoides thermophila</name>
    <dbReference type="NCBI Taxonomy" id="759272"/>
    <lineage>
        <taxon>Eukaryota</taxon>
        <taxon>Fungi</taxon>
        <taxon>Dikarya</taxon>
        <taxon>Ascomycota</taxon>
        <taxon>Pezizomycotina</taxon>
        <taxon>Sordariomycetes</taxon>
        <taxon>Sordariomycetidae</taxon>
        <taxon>Sordariales</taxon>
        <taxon>Chaetomiaceae</taxon>
        <taxon>Thermochaetoides</taxon>
    </lineage>
</organism>
<evidence type="ECO:0000313" key="5">
    <source>
        <dbReference type="EMBL" id="EGS17142.1"/>
    </source>
</evidence>
<feature type="domain" description="Methyltransferase type 11" evidence="4">
    <location>
        <begin position="48"/>
        <end position="110"/>
    </location>
</feature>
<name>G0SI72_CHATD</name>
<keyword evidence="2" id="KW-0489">Methyltransferase</keyword>
<dbReference type="CDD" id="cd02440">
    <property type="entry name" value="AdoMet_MTases"/>
    <property type="match status" value="1"/>
</dbReference>
<dbReference type="SUPFAM" id="SSF53335">
    <property type="entry name" value="S-adenosyl-L-methionine-dependent methyltransferases"/>
    <property type="match status" value="1"/>
</dbReference>
<accession>G0SI72</accession>
<dbReference type="Pfam" id="PF08241">
    <property type="entry name" value="Methyltransf_11"/>
    <property type="match status" value="1"/>
</dbReference>
<dbReference type="GeneID" id="18261512"/>
<dbReference type="OrthoDB" id="411785at2759"/>
<evidence type="ECO:0000256" key="1">
    <source>
        <dbReference type="ARBA" id="ARBA00008361"/>
    </source>
</evidence>
<evidence type="ECO:0000259" key="4">
    <source>
        <dbReference type="Pfam" id="PF08241"/>
    </source>
</evidence>
<dbReference type="OMA" id="YHWCYLL"/>
<reference evidence="5 6" key="1">
    <citation type="journal article" date="2011" name="Cell">
        <title>Insight into structure and assembly of the nuclear pore complex by utilizing the genome of a eukaryotic thermophile.</title>
        <authorList>
            <person name="Amlacher S."/>
            <person name="Sarges P."/>
            <person name="Flemming D."/>
            <person name="van Noort V."/>
            <person name="Kunze R."/>
            <person name="Devos D.P."/>
            <person name="Arumugam M."/>
            <person name="Bork P."/>
            <person name="Hurt E."/>
        </authorList>
    </citation>
    <scope>NUCLEOTIDE SEQUENCE [LARGE SCALE GENOMIC DNA]</scope>
    <source>
        <strain evidence="6">DSM 1495 / CBS 144.50 / IMI 039719</strain>
    </source>
</reference>
<proteinExistence type="inferred from homology"/>